<evidence type="ECO:0000313" key="4">
    <source>
        <dbReference type="Proteomes" id="UP000663870"/>
    </source>
</evidence>
<reference evidence="1" key="1">
    <citation type="submission" date="2021-02" db="EMBL/GenBank/DDBJ databases">
        <authorList>
            <person name="Nowell W R."/>
        </authorList>
    </citation>
    <scope>NUCLEOTIDE SEQUENCE</scope>
</reference>
<accession>A0A815P160</accession>
<dbReference type="EMBL" id="CAJNOL010008460">
    <property type="protein sequence ID" value="CAF1636436.1"/>
    <property type="molecule type" value="Genomic_DNA"/>
</dbReference>
<dbReference type="SUPFAM" id="SSF51182">
    <property type="entry name" value="RmlC-like cupins"/>
    <property type="match status" value="1"/>
</dbReference>
<name>A0A815P160_9BILA</name>
<sequence>MREQQENNHKKQTFNLIEDICFKRIFNALSNWSTADVRTVPNVMYQLRCGSDENDETIEYQINWFIDCAETHIHNHRNSFYTYCLEGEYEEKIWKIIDDNDGTVTYQFTRSAADSISMGKPIPGTLRHVDSRYHFPGNKMHVDTESFHSVTPIIDSDRRVLTFLIKKKYSTPIDTFVLSSEPYFNGLNDEIRSATNDERHEIHEKLVQVLRKSQLISNHNMNFLHERITG</sequence>
<evidence type="ECO:0000313" key="2">
    <source>
        <dbReference type="EMBL" id="CAF1636436.1"/>
    </source>
</evidence>
<dbReference type="Proteomes" id="UP000663854">
    <property type="component" value="Unassembled WGS sequence"/>
</dbReference>
<gene>
    <name evidence="2" type="ORF">JXQ802_LOCUS52557</name>
    <name evidence="1" type="ORF">PYM288_LOCUS36218</name>
</gene>
<dbReference type="InterPro" id="IPR011051">
    <property type="entry name" value="RmlC_Cupin_sf"/>
</dbReference>
<dbReference type="Proteomes" id="UP000663870">
    <property type="component" value="Unassembled WGS sequence"/>
</dbReference>
<comment type="caution">
    <text evidence="1">The sequence shown here is derived from an EMBL/GenBank/DDBJ whole genome shotgun (WGS) entry which is preliminary data.</text>
</comment>
<dbReference type="EMBL" id="CAJNOH010006848">
    <property type="protein sequence ID" value="CAF1442889.1"/>
    <property type="molecule type" value="Genomic_DNA"/>
</dbReference>
<keyword evidence="4" id="KW-1185">Reference proteome</keyword>
<evidence type="ECO:0000313" key="1">
    <source>
        <dbReference type="EMBL" id="CAF1442889.1"/>
    </source>
</evidence>
<proteinExistence type="predicted"/>
<evidence type="ECO:0000313" key="3">
    <source>
        <dbReference type="Proteomes" id="UP000663854"/>
    </source>
</evidence>
<protein>
    <submittedName>
        <fullName evidence="1">Uncharacterized protein</fullName>
    </submittedName>
</protein>
<organism evidence="1 3">
    <name type="scientific">Rotaria sordida</name>
    <dbReference type="NCBI Taxonomy" id="392033"/>
    <lineage>
        <taxon>Eukaryota</taxon>
        <taxon>Metazoa</taxon>
        <taxon>Spiralia</taxon>
        <taxon>Gnathifera</taxon>
        <taxon>Rotifera</taxon>
        <taxon>Eurotatoria</taxon>
        <taxon>Bdelloidea</taxon>
        <taxon>Philodinida</taxon>
        <taxon>Philodinidae</taxon>
        <taxon>Rotaria</taxon>
    </lineage>
</organism>
<dbReference type="AlphaFoldDB" id="A0A815P160"/>